<comment type="caution">
    <text evidence="2">The sequence shown here is derived from an EMBL/GenBank/DDBJ whole genome shotgun (WGS) entry which is preliminary data.</text>
</comment>
<evidence type="ECO:0000313" key="3">
    <source>
        <dbReference type="EMBL" id="RGK87394.1"/>
    </source>
</evidence>
<name>A0A139KIA7_BACUN</name>
<evidence type="ECO:0000256" key="1">
    <source>
        <dbReference type="SAM" id="Phobius"/>
    </source>
</evidence>
<dbReference type="Proteomes" id="UP000260874">
    <property type="component" value="Unassembled WGS sequence"/>
</dbReference>
<reference evidence="2 5" key="2">
    <citation type="journal article" date="2019" name="Nat. Med.">
        <title>A library of human gut bacterial isolates paired with longitudinal multiomics data enables mechanistic microbiome research.</title>
        <authorList>
            <person name="Poyet M."/>
            <person name="Groussin M."/>
            <person name="Gibbons S.M."/>
            <person name="Avila-Pacheco J."/>
            <person name="Jiang X."/>
            <person name="Kearney S.M."/>
            <person name="Perrotta A.R."/>
            <person name="Berdy B."/>
            <person name="Zhao S."/>
            <person name="Lieberman T.D."/>
            <person name="Swanson P.K."/>
            <person name="Smith M."/>
            <person name="Roesemann S."/>
            <person name="Alexander J.E."/>
            <person name="Rich S.A."/>
            <person name="Livny J."/>
            <person name="Vlamakis H."/>
            <person name="Clish C."/>
            <person name="Bullock K."/>
            <person name="Deik A."/>
            <person name="Scott J."/>
            <person name="Pierce K.A."/>
            <person name="Xavier R.J."/>
            <person name="Alm E.J."/>
        </authorList>
    </citation>
    <scope>NUCLEOTIDE SEQUENCE [LARGE SCALE GENOMIC DNA]</scope>
    <source>
        <strain evidence="2 5">BIOML-A5</strain>
    </source>
</reference>
<keyword evidence="1" id="KW-1133">Transmembrane helix</keyword>
<gene>
    <name evidence="3" type="ORF">DXC91_06465</name>
    <name evidence="2" type="ORF">GAP47_03505</name>
</gene>
<keyword evidence="1" id="KW-0812">Transmembrane</keyword>
<sequence length="63" mass="7048">MENKNLEKGKVTSLPVPKIGVKIIQSKKIGVSKHEEIYPIITVFAILFLICWVMALLNLIGLN</sequence>
<reference evidence="3 4" key="1">
    <citation type="submission" date="2018-08" db="EMBL/GenBank/DDBJ databases">
        <title>A genome reference for cultivated species of the human gut microbiota.</title>
        <authorList>
            <person name="Zou Y."/>
            <person name="Xue W."/>
            <person name="Luo G."/>
        </authorList>
    </citation>
    <scope>NUCLEOTIDE SEQUENCE [LARGE SCALE GENOMIC DNA]</scope>
    <source>
        <strain evidence="3 4">TF09-22</strain>
    </source>
</reference>
<feature type="transmembrane region" description="Helical" evidence="1">
    <location>
        <begin position="37"/>
        <end position="60"/>
    </location>
</feature>
<keyword evidence="1" id="KW-0472">Membrane</keyword>
<evidence type="ECO:0000313" key="5">
    <source>
        <dbReference type="Proteomes" id="UP000462376"/>
    </source>
</evidence>
<protein>
    <submittedName>
        <fullName evidence="2">Uncharacterized protein</fullName>
    </submittedName>
</protein>
<evidence type="ECO:0000313" key="4">
    <source>
        <dbReference type="Proteomes" id="UP000260874"/>
    </source>
</evidence>
<dbReference type="Proteomes" id="UP000462376">
    <property type="component" value="Unassembled WGS sequence"/>
</dbReference>
<proteinExistence type="predicted"/>
<accession>A0A139KIA7</accession>
<dbReference type="EMBL" id="WCTL01000002">
    <property type="protein sequence ID" value="KAB4240232.1"/>
    <property type="molecule type" value="Genomic_DNA"/>
</dbReference>
<dbReference type="EMBL" id="QSRB01000003">
    <property type="protein sequence ID" value="RGK87394.1"/>
    <property type="molecule type" value="Genomic_DNA"/>
</dbReference>
<dbReference type="AlphaFoldDB" id="A0A139KIA7"/>
<evidence type="ECO:0000313" key="2">
    <source>
        <dbReference type="EMBL" id="KAB4240232.1"/>
    </source>
</evidence>
<organism evidence="2 5">
    <name type="scientific">Bacteroides uniformis</name>
    <dbReference type="NCBI Taxonomy" id="820"/>
    <lineage>
        <taxon>Bacteria</taxon>
        <taxon>Pseudomonadati</taxon>
        <taxon>Bacteroidota</taxon>
        <taxon>Bacteroidia</taxon>
        <taxon>Bacteroidales</taxon>
        <taxon>Bacteroidaceae</taxon>
        <taxon>Bacteroides</taxon>
    </lineage>
</organism>